<dbReference type="PANTHER" id="PTHR42920">
    <property type="entry name" value="OS03G0707200 PROTEIN-RELATED"/>
    <property type="match status" value="1"/>
</dbReference>
<feature type="transmembrane region" description="Helical" evidence="6">
    <location>
        <begin position="243"/>
        <end position="262"/>
    </location>
</feature>
<feature type="transmembrane region" description="Helical" evidence="6">
    <location>
        <begin position="37"/>
        <end position="56"/>
    </location>
</feature>
<accession>A0ABW9A4L3</accession>
<comment type="caution">
    <text evidence="8">The sequence shown here is derived from an EMBL/GenBank/DDBJ whole genome shotgun (WGS) entry which is preliminary data.</text>
</comment>
<dbReference type="InterPro" id="IPR037185">
    <property type="entry name" value="EmrE-like"/>
</dbReference>
<sequence length="296" mass="32099">MQYRYMAFPLGAVLIWAMNTIVNKLAAGVIPPEDISFYRWVLAALLLTPFMLKPVWQRRADFRPYLLKIGALALLGMVLFQSLAYVAAVTSSATSMGMIASLMPLLTLLLSSLFLREPPTLGTLLGGILSLFGLMILIGKGHPADLFTNGVVIGDFLMLIATIAYALYGVLLRRWALPFPTWQLLYMQILIAVVALTPGYILGAHSALTAENIPLILFAGIAASIVSQFLWMRGVAHLGASYATVFMNLFPIFTVIIAVLALGETLHAYHAIGGGITLVGVVLAQILKQKLVRRAA</sequence>
<feature type="domain" description="EamA" evidence="7">
    <location>
        <begin position="153"/>
        <end position="283"/>
    </location>
</feature>
<feature type="domain" description="EamA" evidence="7">
    <location>
        <begin position="10"/>
        <end position="138"/>
    </location>
</feature>
<evidence type="ECO:0000256" key="4">
    <source>
        <dbReference type="ARBA" id="ARBA00022989"/>
    </source>
</evidence>
<keyword evidence="3 6" id="KW-0812">Transmembrane</keyword>
<keyword evidence="4 6" id="KW-1133">Transmembrane helix</keyword>
<dbReference type="InterPro" id="IPR051258">
    <property type="entry name" value="Diverse_Substrate_Transporter"/>
</dbReference>
<feature type="transmembrane region" description="Helical" evidence="6">
    <location>
        <begin position="268"/>
        <end position="287"/>
    </location>
</feature>
<dbReference type="Proteomes" id="UP001629246">
    <property type="component" value="Unassembled WGS sequence"/>
</dbReference>
<protein>
    <submittedName>
        <fullName evidence="8">DMT family transporter</fullName>
    </submittedName>
</protein>
<dbReference type="EMBL" id="JAQQFM010000002">
    <property type="protein sequence ID" value="MFL9923386.1"/>
    <property type="molecule type" value="Genomic_DNA"/>
</dbReference>
<dbReference type="InterPro" id="IPR000620">
    <property type="entry name" value="EamA_dom"/>
</dbReference>
<evidence type="ECO:0000256" key="2">
    <source>
        <dbReference type="ARBA" id="ARBA00022475"/>
    </source>
</evidence>
<keyword evidence="5 6" id="KW-0472">Membrane</keyword>
<feature type="transmembrane region" description="Helical" evidence="6">
    <location>
        <begin position="213"/>
        <end position="231"/>
    </location>
</feature>
<keyword evidence="2" id="KW-1003">Cell membrane</keyword>
<keyword evidence="9" id="KW-1185">Reference proteome</keyword>
<gene>
    <name evidence="8" type="ORF">PQR62_03850</name>
</gene>
<feature type="transmembrane region" description="Helical" evidence="6">
    <location>
        <begin position="93"/>
        <end position="114"/>
    </location>
</feature>
<dbReference type="RefSeq" id="WP_408154993.1">
    <property type="nucleotide sequence ID" value="NZ_JAQQFM010000002.1"/>
</dbReference>
<organism evidence="8 9">
    <name type="scientific">Herbaspirillum lusitanum</name>
    <dbReference type="NCBI Taxonomy" id="213312"/>
    <lineage>
        <taxon>Bacteria</taxon>
        <taxon>Pseudomonadati</taxon>
        <taxon>Pseudomonadota</taxon>
        <taxon>Betaproteobacteria</taxon>
        <taxon>Burkholderiales</taxon>
        <taxon>Oxalobacteraceae</taxon>
        <taxon>Herbaspirillum</taxon>
    </lineage>
</organism>
<evidence type="ECO:0000256" key="6">
    <source>
        <dbReference type="SAM" id="Phobius"/>
    </source>
</evidence>
<evidence type="ECO:0000256" key="1">
    <source>
        <dbReference type="ARBA" id="ARBA00004651"/>
    </source>
</evidence>
<feature type="transmembrane region" description="Helical" evidence="6">
    <location>
        <begin position="151"/>
        <end position="172"/>
    </location>
</feature>
<dbReference type="Pfam" id="PF00892">
    <property type="entry name" value="EamA"/>
    <property type="match status" value="2"/>
</dbReference>
<comment type="subcellular location">
    <subcellularLocation>
        <location evidence="1">Cell membrane</location>
        <topology evidence="1">Multi-pass membrane protein</topology>
    </subcellularLocation>
</comment>
<name>A0ABW9A4L3_9BURK</name>
<evidence type="ECO:0000313" key="9">
    <source>
        <dbReference type="Proteomes" id="UP001629246"/>
    </source>
</evidence>
<evidence type="ECO:0000313" key="8">
    <source>
        <dbReference type="EMBL" id="MFL9923386.1"/>
    </source>
</evidence>
<dbReference type="PANTHER" id="PTHR42920:SF11">
    <property type="entry name" value="INNER MEMBRANE PROTEIN YTFF"/>
    <property type="match status" value="1"/>
</dbReference>
<dbReference type="Gene3D" id="1.10.3730.20">
    <property type="match status" value="1"/>
</dbReference>
<reference evidence="8 9" key="1">
    <citation type="journal article" date="2024" name="Chem. Sci.">
        <title>Discovery of megapolipeptins by genome mining of a Burkholderiales bacteria collection.</title>
        <authorList>
            <person name="Paulo B.S."/>
            <person name="Recchia M.J.J."/>
            <person name="Lee S."/>
            <person name="Fergusson C.H."/>
            <person name="Romanowski S.B."/>
            <person name="Hernandez A."/>
            <person name="Krull N."/>
            <person name="Liu D.Y."/>
            <person name="Cavanagh H."/>
            <person name="Bos A."/>
            <person name="Gray C.A."/>
            <person name="Murphy B.T."/>
            <person name="Linington R.G."/>
            <person name="Eustaquio A.S."/>
        </authorList>
    </citation>
    <scope>NUCLEOTIDE SEQUENCE [LARGE SCALE GENOMIC DNA]</scope>
    <source>
        <strain evidence="8 9">RL21-008-BIB-A</strain>
    </source>
</reference>
<dbReference type="SUPFAM" id="SSF103481">
    <property type="entry name" value="Multidrug resistance efflux transporter EmrE"/>
    <property type="match status" value="2"/>
</dbReference>
<evidence type="ECO:0000256" key="5">
    <source>
        <dbReference type="ARBA" id="ARBA00023136"/>
    </source>
</evidence>
<evidence type="ECO:0000259" key="7">
    <source>
        <dbReference type="Pfam" id="PF00892"/>
    </source>
</evidence>
<feature type="transmembrane region" description="Helical" evidence="6">
    <location>
        <begin position="121"/>
        <end position="139"/>
    </location>
</feature>
<proteinExistence type="predicted"/>
<feature type="transmembrane region" description="Helical" evidence="6">
    <location>
        <begin position="184"/>
        <end position="201"/>
    </location>
</feature>
<feature type="transmembrane region" description="Helical" evidence="6">
    <location>
        <begin position="65"/>
        <end position="87"/>
    </location>
</feature>
<evidence type="ECO:0000256" key="3">
    <source>
        <dbReference type="ARBA" id="ARBA00022692"/>
    </source>
</evidence>